<dbReference type="RefSeq" id="WP_162669221.1">
    <property type="nucleotide sequence ID" value="NZ_LR593886.1"/>
</dbReference>
<dbReference type="CDD" id="cd06438">
    <property type="entry name" value="EpsO_like"/>
    <property type="match status" value="1"/>
</dbReference>
<accession>A0A6P2D2U7</accession>
<keyword evidence="4" id="KW-0472">Membrane</keyword>
<dbReference type="PANTHER" id="PTHR43630:SF1">
    <property type="entry name" value="POLY-BETA-1,6-N-ACETYL-D-GLUCOSAMINE SYNTHASE"/>
    <property type="match status" value="1"/>
</dbReference>
<evidence type="ECO:0008006" key="7">
    <source>
        <dbReference type="Google" id="ProtNLM"/>
    </source>
</evidence>
<evidence type="ECO:0000313" key="5">
    <source>
        <dbReference type="EMBL" id="VTR94725.1"/>
    </source>
</evidence>
<keyword evidence="4" id="KW-0812">Transmembrane</keyword>
<dbReference type="GO" id="GO:0016757">
    <property type="term" value="F:glycosyltransferase activity"/>
    <property type="evidence" value="ECO:0007669"/>
    <property type="project" value="UniProtKB-KW"/>
</dbReference>
<evidence type="ECO:0000256" key="4">
    <source>
        <dbReference type="SAM" id="Phobius"/>
    </source>
</evidence>
<keyword evidence="6" id="KW-1185">Reference proteome</keyword>
<dbReference type="EMBL" id="LR593886">
    <property type="protein sequence ID" value="VTR94725.1"/>
    <property type="molecule type" value="Genomic_DNA"/>
</dbReference>
<proteinExistence type="inferred from homology"/>
<feature type="transmembrane region" description="Helical" evidence="4">
    <location>
        <begin position="272"/>
        <end position="305"/>
    </location>
</feature>
<keyword evidence="2" id="KW-0328">Glycosyltransferase</keyword>
<sequence length="360" mass="38808">MVATTGLLVCLVLATVACLGYLVPTLAVLRRRRAYLRAPTCTFTVLVPAHNEEDALPRTLRSLAALDYPRELVRVCVIADNCTDDTARIAREAGVTCLVRYDPVNRGKGYALAFGLERVLKGAPDVVFVLDADCALNRDALQALDATFATGADAAQVAVRSRNADDGPAGFVAAVGAAFDDSTAAGWDRIGFSVPLRGTGMAFRRSVFARVPWDAFGATEDAEYAQRLRAARIRVRYCGGAEVSCEAPPSVADLCQQRRRWRGAGLLASKPLVLAYLAFTTLVSIVCGFVIWPAAIVSVIAILYLRAMWIVGLSPKRLGLLLKSPVVVARLSWVTLAGVVRRSSSWQRTARPLESTRRAA</sequence>
<dbReference type="InterPro" id="IPR029044">
    <property type="entry name" value="Nucleotide-diphossugar_trans"/>
</dbReference>
<protein>
    <recommendedName>
        <fullName evidence="7">Glycosyltransferase 2-like domain-containing protein</fullName>
    </recommendedName>
</protein>
<gene>
    <name evidence="5" type="ORF">SOIL9_29890</name>
</gene>
<reference evidence="5 6" key="1">
    <citation type="submission" date="2019-05" db="EMBL/GenBank/DDBJ databases">
        <authorList>
            <consortium name="Science for Life Laboratories"/>
        </authorList>
    </citation>
    <scope>NUCLEOTIDE SEQUENCE [LARGE SCALE GENOMIC DNA]</scope>
    <source>
        <strain evidence="5">Soil9</strain>
    </source>
</reference>
<keyword evidence="4" id="KW-1133">Transmembrane helix</keyword>
<evidence type="ECO:0000313" key="6">
    <source>
        <dbReference type="Proteomes" id="UP000464178"/>
    </source>
</evidence>
<evidence type="ECO:0000256" key="2">
    <source>
        <dbReference type="ARBA" id="ARBA00022676"/>
    </source>
</evidence>
<dbReference type="PANTHER" id="PTHR43630">
    <property type="entry name" value="POLY-BETA-1,6-N-ACETYL-D-GLUCOSAMINE SYNTHASE"/>
    <property type="match status" value="1"/>
</dbReference>
<evidence type="ECO:0000256" key="1">
    <source>
        <dbReference type="ARBA" id="ARBA00006739"/>
    </source>
</evidence>
<keyword evidence="3 5" id="KW-0808">Transferase</keyword>
<dbReference type="KEGG" id="gms:SOIL9_29890"/>
<dbReference type="AlphaFoldDB" id="A0A6P2D2U7"/>
<feature type="transmembrane region" description="Helical" evidence="4">
    <location>
        <begin position="6"/>
        <end position="29"/>
    </location>
</feature>
<comment type="similarity">
    <text evidence="1">Belongs to the glycosyltransferase 2 family.</text>
</comment>
<name>A0A6P2D2U7_9BACT</name>
<dbReference type="Gene3D" id="3.90.550.10">
    <property type="entry name" value="Spore Coat Polysaccharide Biosynthesis Protein SpsA, Chain A"/>
    <property type="match status" value="1"/>
</dbReference>
<dbReference type="Pfam" id="PF13641">
    <property type="entry name" value="Glyco_tranf_2_3"/>
    <property type="match status" value="1"/>
</dbReference>
<dbReference type="Proteomes" id="UP000464178">
    <property type="component" value="Chromosome"/>
</dbReference>
<organism evidence="5 6">
    <name type="scientific">Gemmata massiliana</name>
    <dbReference type="NCBI Taxonomy" id="1210884"/>
    <lineage>
        <taxon>Bacteria</taxon>
        <taxon>Pseudomonadati</taxon>
        <taxon>Planctomycetota</taxon>
        <taxon>Planctomycetia</taxon>
        <taxon>Gemmatales</taxon>
        <taxon>Gemmataceae</taxon>
        <taxon>Gemmata</taxon>
    </lineage>
</organism>
<dbReference type="SUPFAM" id="SSF53448">
    <property type="entry name" value="Nucleotide-diphospho-sugar transferases"/>
    <property type="match status" value="1"/>
</dbReference>
<evidence type="ECO:0000256" key="3">
    <source>
        <dbReference type="ARBA" id="ARBA00022679"/>
    </source>
</evidence>